<dbReference type="InterPro" id="IPR040442">
    <property type="entry name" value="Pyrv_kinase-like_dom_sf"/>
</dbReference>
<comment type="caution">
    <text evidence="6">The sequence shown here is derived from an EMBL/GenBank/DDBJ whole genome shotgun (WGS) entry which is preliminary data.</text>
</comment>
<proteinExistence type="inferred from homology"/>
<evidence type="ECO:0000313" key="6">
    <source>
        <dbReference type="EMBL" id="MBI1619263.1"/>
    </source>
</evidence>
<dbReference type="Pfam" id="PF03328">
    <property type="entry name" value="HpcH_HpaI"/>
    <property type="match status" value="1"/>
</dbReference>
<comment type="cofactor">
    <cofactor evidence="1">
        <name>Mg(2+)</name>
        <dbReference type="ChEBI" id="CHEBI:18420"/>
    </cofactor>
</comment>
<keyword evidence="6" id="KW-0456">Lyase</keyword>
<dbReference type="SUPFAM" id="SSF51621">
    <property type="entry name" value="Phosphoenolpyruvate/pyruvate domain"/>
    <property type="match status" value="1"/>
</dbReference>
<gene>
    <name evidence="6" type="ORF">IOD40_01115</name>
</gene>
<evidence type="ECO:0000259" key="5">
    <source>
        <dbReference type="Pfam" id="PF03328"/>
    </source>
</evidence>
<dbReference type="Gene3D" id="3.20.20.60">
    <property type="entry name" value="Phosphoenolpyruvate-binding domains"/>
    <property type="match status" value="1"/>
</dbReference>
<feature type="domain" description="HpcH/HpaI aldolase/citrate lyase" evidence="5">
    <location>
        <begin position="2"/>
        <end position="226"/>
    </location>
</feature>
<dbReference type="PIRSF" id="PIRSF015582">
    <property type="entry name" value="Cit_lyase_B"/>
    <property type="match status" value="1"/>
</dbReference>
<dbReference type="GO" id="GO:0016829">
    <property type="term" value="F:lyase activity"/>
    <property type="evidence" value="ECO:0007669"/>
    <property type="project" value="UniProtKB-KW"/>
</dbReference>
<dbReference type="PANTHER" id="PTHR32308">
    <property type="entry name" value="LYASE BETA SUBUNIT, PUTATIVE (AFU_ORTHOLOGUE AFUA_4G13030)-RELATED"/>
    <property type="match status" value="1"/>
</dbReference>
<dbReference type="InterPro" id="IPR011206">
    <property type="entry name" value="Citrate_lyase_beta/mcl1/mcl2"/>
</dbReference>
<dbReference type="EMBL" id="JADGMQ010000001">
    <property type="protein sequence ID" value="MBI1619263.1"/>
    <property type="molecule type" value="Genomic_DNA"/>
</dbReference>
<evidence type="ECO:0000256" key="4">
    <source>
        <dbReference type="ARBA" id="ARBA00022842"/>
    </source>
</evidence>
<evidence type="ECO:0000256" key="3">
    <source>
        <dbReference type="ARBA" id="ARBA00022723"/>
    </source>
</evidence>
<keyword evidence="3" id="KW-0479">Metal-binding</keyword>
<accession>A0ABS0S7I8</accession>
<keyword evidence="7" id="KW-1185">Reference proteome</keyword>
<name>A0ABS0S7I8_9HYPH</name>
<organism evidence="6 7">
    <name type="scientific">Aquamicrobium zhengzhouense</name>
    <dbReference type="NCBI Taxonomy" id="2781738"/>
    <lineage>
        <taxon>Bacteria</taxon>
        <taxon>Pseudomonadati</taxon>
        <taxon>Pseudomonadota</taxon>
        <taxon>Alphaproteobacteria</taxon>
        <taxon>Hyphomicrobiales</taxon>
        <taxon>Phyllobacteriaceae</taxon>
        <taxon>Aquamicrobium</taxon>
    </lineage>
</organism>
<sequence>MRSLLFVPADSKRKLQKALTSDADVLIIDLEDSVGAENKESARALASSFIPHAKERATIYVRVNDLSTGLIDDDLRSIMEAAPDGIMLPKSNHIDDVCRLSAKLRVHEAENGMPDSSTQIIPIITETPLGVLNAATYGRGESRLAGLTWGAEDLSAEIGASSTRLEDGSYTEVFRLARVNTILAASAAALPAIDTVYPDFRDEAGFLKDCVSSARDGFTARMAIHPAQVPIINEVFTPSPDQVSEARRVVGAFENEGNPGVIAIDGRMYDLPHFKRAQRVLARTALIER</sequence>
<dbReference type="InterPro" id="IPR015813">
    <property type="entry name" value="Pyrv/PenolPyrv_kinase-like_dom"/>
</dbReference>
<keyword evidence="4" id="KW-0460">Magnesium</keyword>
<protein>
    <submittedName>
        <fullName evidence="6">CoA ester lyase</fullName>
    </submittedName>
</protein>
<comment type="similarity">
    <text evidence="2">Belongs to the HpcH/HpaI aldolase family.</text>
</comment>
<evidence type="ECO:0000256" key="1">
    <source>
        <dbReference type="ARBA" id="ARBA00001946"/>
    </source>
</evidence>
<dbReference type="Proteomes" id="UP000601789">
    <property type="component" value="Unassembled WGS sequence"/>
</dbReference>
<dbReference type="PANTHER" id="PTHR32308:SF0">
    <property type="entry name" value="HPCH_HPAI ALDOLASE_CITRATE LYASE DOMAIN-CONTAINING PROTEIN"/>
    <property type="match status" value="1"/>
</dbReference>
<dbReference type="InterPro" id="IPR005000">
    <property type="entry name" value="Aldolase/citrate-lyase_domain"/>
</dbReference>
<dbReference type="RefSeq" id="WP_198473421.1">
    <property type="nucleotide sequence ID" value="NZ_JADGMQ010000001.1"/>
</dbReference>
<evidence type="ECO:0000256" key="2">
    <source>
        <dbReference type="ARBA" id="ARBA00005568"/>
    </source>
</evidence>
<evidence type="ECO:0000313" key="7">
    <source>
        <dbReference type="Proteomes" id="UP000601789"/>
    </source>
</evidence>
<reference evidence="6 7" key="1">
    <citation type="submission" date="2020-10" db="EMBL/GenBank/DDBJ databases">
        <title>Aquamicrobium zhengzhouensis sp. nov., a exopolysaccharide producing bacterium isolated from farmland soil.</title>
        <authorList>
            <person name="Wang X."/>
        </authorList>
    </citation>
    <scope>NUCLEOTIDE SEQUENCE [LARGE SCALE GENOMIC DNA]</scope>
    <source>
        <strain evidence="7">cd-1</strain>
    </source>
</reference>